<evidence type="ECO:0000313" key="4">
    <source>
        <dbReference type="Proteomes" id="UP001445335"/>
    </source>
</evidence>
<dbReference type="AlphaFoldDB" id="A0AAW1SK82"/>
<dbReference type="PROSITE" id="PS50858">
    <property type="entry name" value="BSD"/>
    <property type="match status" value="1"/>
</dbReference>
<feature type="domain" description="BSD" evidence="2">
    <location>
        <begin position="184"/>
        <end position="236"/>
    </location>
</feature>
<dbReference type="GO" id="GO:0006351">
    <property type="term" value="P:DNA-templated transcription"/>
    <property type="evidence" value="ECO:0007669"/>
    <property type="project" value="InterPro"/>
</dbReference>
<dbReference type="SMART" id="SM00751">
    <property type="entry name" value="BSD"/>
    <property type="match status" value="2"/>
</dbReference>
<dbReference type="InterPro" id="IPR027079">
    <property type="entry name" value="Tfb1/GTF2H1"/>
</dbReference>
<reference evidence="3 4" key="1">
    <citation type="journal article" date="2024" name="Nat. Commun.">
        <title>Phylogenomics reveals the evolutionary origins of lichenization in chlorophyte algae.</title>
        <authorList>
            <person name="Puginier C."/>
            <person name="Libourel C."/>
            <person name="Otte J."/>
            <person name="Skaloud P."/>
            <person name="Haon M."/>
            <person name="Grisel S."/>
            <person name="Petersen M."/>
            <person name="Berrin J.G."/>
            <person name="Delaux P.M."/>
            <person name="Dal Grande F."/>
            <person name="Keller J."/>
        </authorList>
    </citation>
    <scope>NUCLEOTIDE SEQUENCE [LARGE SCALE GENOMIC DNA]</scope>
    <source>
        <strain evidence="3 4">SAG 245.80</strain>
    </source>
</reference>
<evidence type="ECO:0000313" key="3">
    <source>
        <dbReference type="EMBL" id="KAK9845933.1"/>
    </source>
</evidence>
<dbReference type="Proteomes" id="UP001445335">
    <property type="component" value="Unassembled WGS sequence"/>
</dbReference>
<feature type="region of interest" description="Disordered" evidence="1">
    <location>
        <begin position="389"/>
        <end position="412"/>
    </location>
</feature>
<keyword evidence="4" id="KW-1185">Reference proteome</keyword>
<dbReference type="Pfam" id="PF03909">
    <property type="entry name" value="BSD"/>
    <property type="match status" value="1"/>
</dbReference>
<dbReference type="EMBL" id="JALJOU010000002">
    <property type="protein sequence ID" value="KAK9845933.1"/>
    <property type="molecule type" value="Genomic_DNA"/>
</dbReference>
<accession>A0AAW1SK82</accession>
<protein>
    <recommendedName>
        <fullName evidence="2">BSD domain-containing protein</fullName>
    </recommendedName>
</protein>
<feature type="compositionally biased region" description="Basic and acidic residues" evidence="1">
    <location>
        <begin position="262"/>
        <end position="274"/>
    </location>
</feature>
<feature type="region of interest" description="Disordered" evidence="1">
    <location>
        <begin position="291"/>
        <end position="317"/>
    </location>
</feature>
<dbReference type="PANTHER" id="PTHR12856">
    <property type="entry name" value="TRANSCRIPTION INITIATION FACTOR IIH-RELATED"/>
    <property type="match status" value="1"/>
</dbReference>
<gene>
    <name evidence="3" type="ORF">WJX81_006374</name>
</gene>
<feature type="compositionally biased region" description="Low complexity" evidence="1">
    <location>
        <begin position="392"/>
        <end position="411"/>
    </location>
</feature>
<evidence type="ECO:0000259" key="2">
    <source>
        <dbReference type="PROSITE" id="PS50858"/>
    </source>
</evidence>
<evidence type="ECO:0000256" key="1">
    <source>
        <dbReference type="SAM" id="MobiDB-lite"/>
    </source>
</evidence>
<organism evidence="3 4">
    <name type="scientific">Elliptochloris bilobata</name>
    <dbReference type="NCBI Taxonomy" id="381761"/>
    <lineage>
        <taxon>Eukaryota</taxon>
        <taxon>Viridiplantae</taxon>
        <taxon>Chlorophyta</taxon>
        <taxon>core chlorophytes</taxon>
        <taxon>Trebouxiophyceae</taxon>
        <taxon>Trebouxiophyceae incertae sedis</taxon>
        <taxon>Elliptochloris clade</taxon>
        <taxon>Elliptochloris</taxon>
    </lineage>
</organism>
<dbReference type="Gene3D" id="6.10.140.1200">
    <property type="match status" value="1"/>
</dbReference>
<dbReference type="InterPro" id="IPR005607">
    <property type="entry name" value="BSD_dom"/>
</dbReference>
<sequence>MAMLIAKRTKLTVRKERVDGVLSLSHTSLSWRPNNPNAAQAVDVVIANMTAALQKAKGKPLLRMPLVAGALVLEFESEADRNQVVDVLTPLMKQAAGAARPGAAELGEELGPLAAAKQQLLEEDKDLQQLYKQLVQGGVLSEADFWRGRQAQLQQRLQGGKGPSQRVGLSSVMLAHMQGSQDGRSNTVTMRLTPELVQQIFAERPYVRRAHAALVPQSLDEKAFWSQFMKHEMAKRTAQARLREARAAGKAASHALEDAEDPFAKFRDPEEAKRDARRKVGRVDPTVNLAADRYDGFSAQGDGGEAAHRPKDTDDGMLHDINRHAAVVLQGLPSARALHGGAAEASGATPHEDLRERAESALDDLRRPAEAQFLALHISDPRRYFDSSSVTAGVRRSGGSAPAGRGQARAGTPLSQALRAMEAAPLRNSPVDPAAARRVLADVSVHRAVGALGEWEVGAGWAARPPAEALVPQMQGLLRGTALTCYELLRHFWASFPLTTPAREQRVQRIKAALCEQYDRTTAMQESARGLERVHITQVLKPLRQALDAALSRLEQPAAAALVL</sequence>
<name>A0AAW1SK82_9CHLO</name>
<comment type="caution">
    <text evidence="3">The sequence shown here is derived from an EMBL/GenBank/DDBJ whole genome shotgun (WGS) entry which is preliminary data.</text>
</comment>
<proteinExistence type="predicted"/>
<dbReference type="GO" id="GO:0000439">
    <property type="term" value="C:transcription factor TFIIH core complex"/>
    <property type="evidence" value="ECO:0007669"/>
    <property type="project" value="InterPro"/>
</dbReference>
<dbReference type="GO" id="GO:0006289">
    <property type="term" value="P:nucleotide-excision repair"/>
    <property type="evidence" value="ECO:0007669"/>
    <property type="project" value="InterPro"/>
</dbReference>
<dbReference type="InterPro" id="IPR035925">
    <property type="entry name" value="BSD_dom_sf"/>
</dbReference>
<feature type="region of interest" description="Disordered" evidence="1">
    <location>
        <begin position="251"/>
        <end position="279"/>
    </location>
</feature>
<feature type="compositionally biased region" description="Basic and acidic residues" evidence="1">
    <location>
        <begin position="305"/>
        <end position="317"/>
    </location>
</feature>
<dbReference type="SUPFAM" id="SSF140383">
    <property type="entry name" value="BSD domain-like"/>
    <property type="match status" value="1"/>
</dbReference>